<keyword evidence="1" id="KW-1133">Transmembrane helix</keyword>
<evidence type="ECO:0000256" key="1">
    <source>
        <dbReference type="SAM" id="Phobius"/>
    </source>
</evidence>
<gene>
    <name evidence="2" type="ORF">CAUJ_LOCUS14560</name>
</gene>
<evidence type="ECO:0000313" key="2">
    <source>
        <dbReference type="EMBL" id="CAD6198654.1"/>
    </source>
</evidence>
<comment type="caution">
    <text evidence="2">The sequence shown here is derived from an EMBL/GenBank/DDBJ whole genome shotgun (WGS) entry which is preliminary data.</text>
</comment>
<keyword evidence="1" id="KW-0812">Transmembrane</keyword>
<name>A0A8S1HWG3_9PELO</name>
<proteinExistence type="predicted"/>
<feature type="transmembrane region" description="Helical" evidence="1">
    <location>
        <begin position="16"/>
        <end position="42"/>
    </location>
</feature>
<sequence>MDPPLRKPAKWTKATYTCVLSSVLALSYSLVFSIFSLVVINITRTPGWEFFKSPFGICCLIILALTLIGLLLRLKFAKGMRKVYAYICVIVSTLKLLCEIACLLIVLTGKQGEPEIADLAVSQVIISTMDLVVFCAFFSYIRRYKHRVYMFKNGIQPPRPPLITSARVPLRASPASTAFTPTPLFVPNPPPKNPTSSVTSAH</sequence>
<dbReference type="EMBL" id="CAJGYM010000133">
    <property type="protein sequence ID" value="CAD6198654.1"/>
    <property type="molecule type" value="Genomic_DNA"/>
</dbReference>
<keyword evidence="1" id="KW-0472">Membrane</keyword>
<organism evidence="2 3">
    <name type="scientific">Caenorhabditis auriculariae</name>
    <dbReference type="NCBI Taxonomy" id="2777116"/>
    <lineage>
        <taxon>Eukaryota</taxon>
        <taxon>Metazoa</taxon>
        <taxon>Ecdysozoa</taxon>
        <taxon>Nematoda</taxon>
        <taxon>Chromadorea</taxon>
        <taxon>Rhabditida</taxon>
        <taxon>Rhabditina</taxon>
        <taxon>Rhabditomorpha</taxon>
        <taxon>Rhabditoidea</taxon>
        <taxon>Rhabditidae</taxon>
        <taxon>Peloderinae</taxon>
        <taxon>Caenorhabditis</taxon>
    </lineage>
</organism>
<feature type="transmembrane region" description="Helical" evidence="1">
    <location>
        <begin position="84"/>
        <end position="107"/>
    </location>
</feature>
<reference evidence="2" key="1">
    <citation type="submission" date="2020-10" db="EMBL/GenBank/DDBJ databases">
        <authorList>
            <person name="Kikuchi T."/>
        </authorList>
    </citation>
    <scope>NUCLEOTIDE SEQUENCE</scope>
    <source>
        <strain evidence="2">NKZ352</strain>
    </source>
</reference>
<feature type="transmembrane region" description="Helical" evidence="1">
    <location>
        <begin position="54"/>
        <end position="72"/>
    </location>
</feature>
<dbReference type="Proteomes" id="UP000835052">
    <property type="component" value="Unassembled WGS sequence"/>
</dbReference>
<feature type="transmembrane region" description="Helical" evidence="1">
    <location>
        <begin position="119"/>
        <end position="141"/>
    </location>
</feature>
<keyword evidence="3" id="KW-1185">Reference proteome</keyword>
<dbReference type="AlphaFoldDB" id="A0A8S1HWG3"/>
<evidence type="ECO:0000313" key="3">
    <source>
        <dbReference type="Proteomes" id="UP000835052"/>
    </source>
</evidence>
<accession>A0A8S1HWG3</accession>
<protein>
    <submittedName>
        <fullName evidence="2">Uncharacterized protein</fullName>
    </submittedName>
</protein>